<proteinExistence type="predicted"/>
<keyword evidence="4" id="KW-1185">Reference proteome</keyword>
<dbReference type="RefSeq" id="WP_152660655.1">
    <property type="nucleotide sequence ID" value="NZ_CP036422.1"/>
</dbReference>
<evidence type="ECO:0000256" key="1">
    <source>
        <dbReference type="SAM" id="MobiDB-lite"/>
    </source>
</evidence>
<dbReference type="KEGG" id="halc:EY643_02125"/>
<feature type="region of interest" description="Disordered" evidence="1">
    <location>
        <begin position="25"/>
        <end position="79"/>
    </location>
</feature>
<feature type="chain" id="PRO_5024996367" evidence="2">
    <location>
        <begin position="27"/>
        <end position="79"/>
    </location>
</feature>
<dbReference type="Proteomes" id="UP000326287">
    <property type="component" value="Chromosome"/>
</dbReference>
<feature type="compositionally biased region" description="Acidic residues" evidence="1">
    <location>
        <begin position="28"/>
        <end position="38"/>
    </location>
</feature>
<name>A0A5P9NFI1_9GAMM</name>
<dbReference type="AlphaFoldDB" id="A0A5P9NFI1"/>
<accession>A0A5P9NFI1</accession>
<sequence>MSRQPLRQLTLLAAVLMLFGTNIATAQDADDEPPETDTAEPASTNAESDANLSERGSPFDYEASEQISEDLSVSFPVDI</sequence>
<protein>
    <submittedName>
        <fullName evidence="3">Uncharacterized protein</fullName>
    </submittedName>
</protein>
<feature type="signal peptide" evidence="2">
    <location>
        <begin position="1"/>
        <end position="26"/>
    </location>
</feature>
<evidence type="ECO:0000313" key="4">
    <source>
        <dbReference type="Proteomes" id="UP000326287"/>
    </source>
</evidence>
<reference evidence="3 4" key="1">
    <citation type="submission" date="2019-02" db="EMBL/GenBank/DDBJ databases">
        <authorList>
            <person name="Li S.-H."/>
        </authorList>
    </citation>
    <scope>NUCLEOTIDE SEQUENCE [LARGE SCALE GENOMIC DNA]</scope>
    <source>
        <strain evidence="3 4">IMCC14385</strain>
    </source>
</reference>
<dbReference type="EMBL" id="CP036422">
    <property type="protein sequence ID" value="QFU74543.1"/>
    <property type="molecule type" value="Genomic_DNA"/>
</dbReference>
<gene>
    <name evidence="3" type="ORF">EY643_02125</name>
</gene>
<organism evidence="3 4">
    <name type="scientific">Halioglobus maricola</name>
    <dbReference type="NCBI Taxonomy" id="2601894"/>
    <lineage>
        <taxon>Bacteria</taxon>
        <taxon>Pseudomonadati</taxon>
        <taxon>Pseudomonadota</taxon>
        <taxon>Gammaproteobacteria</taxon>
        <taxon>Cellvibrionales</taxon>
        <taxon>Halieaceae</taxon>
        <taxon>Halioglobus</taxon>
    </lineage>
</organism>
<dbReference type="OrthoDB" id="5741853at2"/>
<evidence type="ECO:0000313" key="3">
    <source>
        <dbReference type="EMBL" id="QFU74543.1"/>
    </source>
</evidence>
<feature type="compositionally biased region" description="Polar residues" evidence="1">
    <location>
        <begin position="41"/>
        <end position="51"/>
    </location>
</feature>
<keyword evidence="2" id="KW-0732">Signal</keyword>
<evidence type="ECO:0000256" key="2">
    <source>
        <dbReference type="SAM" id="SignalP"/>
    </source>
</evidence>